<evidence type="ECO:0000256" key="1">
    <source>
        <dbReference type="ARBA" id="ARBA00022448"/>
    </source>
</evidence>
<keyword evidence="6 7" id="KW-0472">Membrane</keyword>
<evidence type="ECO:0000256" key="7">
    <source>
        <dbReference type="SAM" id="Phobius"/>
    </source>
</evidence>
<dbReference type="PROSITE" id="PS50929">
    <property type="entry name" value="ABC_TM1F"/>
    <property type="match status" value="1"/>
</dbReference>
<evidence type="ECO:0000256" key="2">
    <source>
        <dbReference type="ARBA" id="ARBA00022692"/>
    </source>
</evidence>
<dbReference type="InterPro" id="IPR036640">
    <property type="entry name" value="ABC1_TM_sf"/>
</dbReference>
<keyword evidence="10" id="KW-1185">Reference proteome</keyword>
<dbReference type="PANTHER" id="PTHR24223:SF415">
    <property type="entry name" value="FI20190P1"/>
    <property type="match status" value="1"/>
</dbReference>
<dbReference type="Gene3D" id="1.20.1560.10">
    <property type="entry name" value="ABC transporter type 1, transmembrane domain"/>
    <property type="match status" value="1"/>
</dbReference>
<proteinExistence type="predicted"/>
<dbReference type="InterPro" id="IPR050173">
    <property type="entry name" value="ABC_transporter_C-like"/>
</dbReference>
<dbReference type="PANTHER" id="PTHR24223">
    <property type="entry name" value="ATP-BINDING CASSETTE SUB-FAMILY C"/>
    <property type="match status" value="1"/>
</dbReference>
<accession>A0A0F7SD68</accession>
<keyword evidence="5 7" id="KW-1133">Transmembrane helix</keyword>
<keyword evidence="1" id="KW-0813">Transport</keyword>
<dbReference type="InterPro" id="IPR011527">
    <property type="entry name" value="ABC1_TM_dom"/>
</dbReference>
<name>A0A0F7SD68_9BASI</name>
<dbReference type="GO" id="GO:0005524">
    <property type="term" value="F:ATP binding"/>
    <property type="evidence" value="ECO:0007669"/>
    <property type="project" value="UniProtKB-KW"/>
</dbReference>
<evidence type="ECO:0000313" key="10">
    <source>
        <dbReference type="Proteomes" id="UP000242770"/>
    </source>
</evidence>
<sequence>MMASDVNILLRMGCDLHQLYGAPLEVTIAAVFLYKLMGWSALVGFGILVAAIPVNYVWGEIAVKKQREYSSARDERMSLMTELIDAMRFVKIQGVEPQWEQR</sequence>
<evidence type="ECO:0000256" key="3">
    <source>
        <dbReference type="ARBA" id="ARBA00022741"/>
    </source>
</evidence>
<evidence type="ECO:0000256" key="5">
    <source>
        <dbReference type="ARBA" id="ARBA00022989"/>
    </source>
</evidence>
<feature type="transmembrane region" description="Helical" evidence="7">
    <location>
        <begin position="36"/>
        <end position="58"/>
    </location>
</feature>
<gene>
    <name evidence="9" type="primary">SSCI83900.1</name>
</gene>
<dbReference type="Pfam" id="PF00664">
    <property type="entry name" value="ABC_membrane"/>
    <property type="match status" value="1"/>
</dbReference>
<dbReference type="STRING" id="49012.A0A0F7SD68"/>
<evidence type="ECO:0000256" key="4">
    <source>
        <dbReference type="ARBA" id="ARBA00022840"/>
    </source>
</evidence>
<dbReference type="Proteomes" id="UP000242770">
    <property type="component" value="Unassembled WGS sequence"/>
</dbReference>
<feature type="non-terminal residue" evidence="9">
    <location>
        <position position="102"/>
    </location>
</feature>
<dbReference type="GO" id="GO:0016020">
    <property type="term" value="C:membrane"/>
    <property type="evidence" value="ECO:0007669"/>
    <property type="project" value="InterPro"/>
</dbReference>
<keyword evidence="4" id="KW-0067">ATP-binding</keyword>
<dbReference type="GO" id="GO:0140359">
    <property type="term" value="F:ABC-type transporter activity"/>
    <property type="evidence" value="ECO:0007669"/>
    <property type="project" value="InterPro"/>
</dbReference>
<protein>
    <recommendedName>
        <fullName evidence="8">ABC transmembrane type-1 domain-containing protein</fullName>
    </recommendedName>
</protein>
<keyword evidence="3" id="KW-0547">Nucleotide-binding</keyword>
<dbReference type="SUPFAM" id="SSF90123">
    <property type="entry name" value="ABC transporter transmembrane region"/>
    <property type="match status" value="1"/>
</dbReference>
<evidence type="ECO:0000259" key="8">
    <source>
        <dbReference type="PROSITE" id="PS50929"/>
    </source>
</evidence>
<keyword evidence="2 7" id="KW-0812">Transmembrane</keyword>
<evidence type="ECO:0000313" key="9">
    <source>
        <dbReference type="EMBL" id="CDW99754.1"/>
    </source>
</evidence>
<dbReference type="AlphaFoldDB" id="A0A0F7SD68"/>
<feature type="domain" description="ABC transmembrane type-1" evidence="8">
    <location>
        <begin position="1"/>
        <end position="102"/>
    </location>
</feature>
<dbReference type="EMBL" id="CCFA01005096">
    <property type="protein sequence ID" value="CDW99754.1"/>
    <property type="molecule type" value="Genomic_DNA"/>
</dbReference>
<organism evidence="9 10">
    <name type="scientific">Sporisorium scitamineum</name>
    <dbReference type="NCBI Taxonomy" id="49012"/>
    <lineage>
        <taxon>Eukaryota</taxon>
        <taxon>Fungi</taxon>
        <taxon>Dikarya</taxon>
        <taxon>Basidiomycota</taxon>
        <taxon>Ustilaginomycotina</taxon>
        <taxon>Ustilaginomycetes</taxon>
        <taxon>Ustilaginales</taxon>
        <taxon>Ustilaginaceae</taxon>
        <taxon>Sporisorium</taxon>
    </lineage>
</organism>
<reference evidence="10" key="1">
    <citation type="submission" date="2014-06" db="EMBL/GenBank/DDBJ databases">
        <authorList>
            <person name="Berkman P.J."/>
        </authorList>
    </citation>
    <scope>NUCLEOTIDE SEQUENCE [LARGE SCALE GENOMIC DNA]</scope>
</reference>
<evidence type="ECO:0000256" key="6">
    <source>
        <dbReference type="ARBA" id="ARBA00023136"/>
    </source>
</evidence>